<dbReference type="PANTHER" id="PTHR15092">
    <property type="entry name" value="POLY A -SPECIFIC RIBONUCLEASE/TARGET OF EGR1, MEMBER 1"/>
    <property type="match status" value="1"/>
</dbReference>
<organism evidence="16 17">
    <name type="scientific">Acanthaster planci</name>
    <name type="common">Crown-of-thorns starfish</name>
    <dbReference type="NCBI Taxonomy" id="133434"/>
    <lineage>
        <taxon>Eukaryota</taxon>
        <taxon>Metazoa</taxon>
        <taxon>Echinodermata</taxon>
        <taxon>Eleutherozoa</taxon>
        <taxon>Asterozoa</taxon>
        <taxon>Asteroidea</taxon>
        <taxon>Valvatacea</taxon>
        <taxon>Valvatida</taxon>
        <taxon>Acanthasteridae</taxon>
        <taxon>Acanthaster</taxon>
    </lineage>
</organism>
<name>A0A8B7Y7W3_ACAPL</name>
<evidence type="ECO:0000256" key="5">
    <source>
        <dbReference type="ARBA" id="ARBA00022723"/>
    </source>
</evidence>
<dbReference type="AlphaFoldDB" id="A0A8B7Y7W3"/>
<dbReference type="Gene3D" id="3.30.420.10">
    <property type="entry name" value="Ribonuclease H-like superfamily/Ribonuclease H"/>
    <property type="match status" value="2"/>
</dbReference>
<accession>A0A8B7Y7W3</accession>
<evidence type="ECO:0000256" key="12">
    <source>
        <dbReference type="ARBA" id="ARBA00071349"/>
    </source>
</evidence>
<dbReference type="SMART" id="SM00356">
    <property type="entry name" value="ZnF_C3H1"/>
    <property type="match status" value="1"/>
</dbReference>
<evidence type="ECO:0000256" key="6">
    <source>
        <dbReference type="ARBA" id="ARBA00022771"/>
    </source>
</evidence>
<dbReference type="GO" id="GO:0008270">
    <property type="term" value="F:zinc ion binding"/>
    <property type="evidence" value="ECO:0007669"/>
    <property type="project" value="UniProtKB-KW"/>
</dbReference>
<dbReference type="GeneID" id="110977747"/>
<dbReference type="SUPFAM" id="SSF90229">
    <property type="entry name" value="CCCH zinc finger"/>
    <property type="match status" value="1"/>
</dbReference>
<keyword evidence="9" id="KW-0539">Nucleus</keyword>
<dbReference type="Proteomes" id="UP000694845">
    <property type="component" value="Unplaced"/>
</dbReference>
<evidence type="ECO:0000313" key="16">
    <source>
        <dbReference type="Proteomes" id="UP000694845"/>
    </source>
</evidence>
<dbReference type="GO" id="GO:0016607">
    <property type="term" value="C:nuclear speck"/>
    <property type="evidence" value="ECO:0007669"/>
    <property type="project" value="UniProtKB-SubCell"/>
</dbReference>
<keyword evidence="16" id="KW-1185">Reference proteome</keyword>
<dbReference type="PANTHER" id="PTHR15092:SF37">
    <property type="entry name" value="TARGET OF EGR1 PROTEIN 1"/>
    <property type="match status" value="1"/>
</dbReference>
<dbReference type="OMA" id="RCCMPPT"/>
<proteinExistence type="inferred from homology"/>
<dbReference type="InterPro" id="IPR036397">
    <property type="entry name" value="RNaseH_sf"/>
</dbReference>
<comment type="subcellular location">
    <subcellularLocation>
        <location evidence="1">Nucleus speckle</location>
    </subcellularLocation>
    <subcellularLocation>
        <location evidence="2">Nucleus</location>
        <location evidence="2">Nucleolus</location>
    </subcellularLocation>
</comment>
<keyword evidence="4" id="KW-0597">Phosphoprotein</keyword>
<dbReference type="SUPFAM" id="SSF53098">
    <property type="entry name" value="Ribonuclease H-like"/>
    <property type="match status" value="1"/>
</dbReference>
<feature type="compositionally biased region" description="Basic residues" evidence="14">
    <location>
        <begin position="324"/>
        <end position="333"/>
    </location>
</feature>
<dbReference type="KEGG" id="aplc:110977747"/>
<evidence type="ECO:0000256" key="14">
    <source>
        <dbReference type="SAM" id="MobiDB-lite"/>
    </source>
</evidence>
<reference evidence="17" key="1">
    <citation type="submission" date="2025-08" db="UniProtKB">
        <authorList>
            <consortium name="RefSeq"/>
        </authorList>
    </citation>
    <scope>IDENTIFICATION</scope>
</reference>
<evidence type="ECO:0000313" key="17">
    <source>
        <dbReference type="RefSeq" id="XP_022087851.1"/>
    </source>
</evidence>
<keyword evidence="6 13" id="KW-0863">Zinc-finger</keyword>
<dbReference type="GO" id="GO:0005730">
    <property type="term" value="C:nucleolus"/>
    <property type="evidence" value="ECO:0007669"/>
    <property type="project" value="UniProtKB-SubCell"/>
</dbReference>
<protein>
    <recommendedName>
        <fullName evidence="12">Target of EGR1 protein 1</fullName>
    </recommendedName>
</protein>
<gene>
    <name evidence="17" type="primary">LOC110977747</name>
</gene>
<evidence type="ECO:0000256" key="11">
    <source>
        <dbReference type="ARBA" id="ARBA00062362"/>
    </source>
</evidence>
<comment type="function">
    <text evidence="10">Inhibits cell growth rate and cell cycle. Induces CDKN1A expression as well as TGF-beta expression. Mediates the inhibitory growth effect of EGR1. Involved in the maturation of snRNAs and snRNA 3'-tail processing.</text>
</comment>
<dbReference type="InterPro" id="IPR000571">
    <property type="entry name" value="Znf_CCCH"/>
</dbReference>
<evidence type="ECO:0000256" key="1">
    <source>
        <dbReference type="ARBA" id="ARBA00004324"/>
    </source>
</evidence>
<dbReference type="InterPro" id="IPR012337">
    <property type="entry name" value="RNaseH-like_sf"/>
</dbReference>
<feature type="compositionally biased region" description="Basic and acidic residues" evidence="14">
    <location>
        <begin position="334"/>
        <end position="359"/>
    </location>
</feature>
<keyword evidence="5 13" id="KW-0479">Metal-binding</keyword>
<evidence type="ECO:0000256" key="8">
    <source>
        <dbReference type="ARBA" id="ARBA00022990"/>
    </source>
</evidence>
<sequence>MAFFSSVPVVDVHRENFKSLWPGLMLAIRSCSYIALDAELSGLGNRKNLLTRSMEERYHSLAEVAKTRSILSLGISCFKVRPQPMESKDLGLRFLAQTFNITTLCSEDYVVEPGSLKFLVDHGFDFNKQYASGVPYCRGVDKEGETEAEDSQTLRALFSELVKSSKPVVFHNGLVDLVFLYQNLYSQLPTALPQFISDLCEIFPAGIFDTKFLAEFEARMPASYLEYAFRKSQRANAHLATRGQQHVAMEFCQFENSSSVGFHRCGLPPSFTIRGGARGEERKTVELCETYAAHGHCKNGIRCPKSHDPDAIQDADDQREERQKRKRKRKRQKRQYDLKDGSPNAKKDKDEDDSCHGDREMDDDDEADTGKDQDEADTGKDQDEIDEKKESNSHGEDSEPKSAYGRGQGADILKIDQGGNEDSSTSLGQRDAASPQKLPKQTGGHRAGYDAFMTGFVLATVASNVAGRSGPSQPTDRETGQEFVQAFGLTEFRNRLFLSAKTVPLIIAKSKYAKTSQHHRQKMKQLGINPT</sequence>
<dbReference type="Gene3D" id="6.10.250.3220">
    <property type="match status" value="1"/>
</dbReference>
<evidence type="ECO:0000256" key="2">
    <source>
        <dbReference type="ARBA" id="ARBA00004604"/>
    </source>
</evidence>
<comment type="similarity">
    <text evidence="3">Belongs to the CAF1 family.</text>
</comment>
<dbReference type="InterPro" id="IPR006941">
    <property type="entry name" value="RNase_CAF1"/>
</dbReference>
<dbReference type="GO" id="GO:0017069">
    <property type="term" value="F:snRNA binding"/>
    <property type="evidence" value="ECO:0007669"/>
    <property type="project" value="TreeGrafter"/>
</dbReference>
<dbReference type="GO" id="GO:0015030">
    <property type="term" value="C:Cajal body"/>
    <property type="evidence" value="ECO:0007669"/>
    <property type="project" value="TreeGrafter"/>
</dbReference>
<dbReference type="RefSeq" id="XP_022087851.1">
    <property type="nucleotide sequence ID" value="XM_022232159.1"/>
</dbReference>
<feature type="domain" description="C3H1-type" evidence="15">
    <location>
        <begin position="282"/>
        <end position="310"/>
    </location>
</feature>
<feature type="compositionally biased region" description="Basic and acidic residues" evidence="14">
    <location>
        <begin position="368"/>
        <end position="400"/>
    </location>
</feature>
<dbReference type="InterPro" id="IPR051181">
    <property type="entry name" value="CAF1_poly(A)_ribonucleases"/>
</dbReference>
<evidence type="ECO:0000256" key="3">
    <source>
        <dbReference type="ARBA" id="ARBA00008372"/>
    </source>
</evidence>
<keyword evidence="7 13" id="KW-0862">Zinc</keyword>
<dbReference type="OrthoDB" id="414075at2759"/>
<evidence type="ECO:0000256" key="10">
    <source>
        <dbReference type="ARBA" id="ARBA00057484"/>
    </source>
</evidence>
<evidence type="ECO:0000256" key="13">
    <source>
        <dbReference type="PROSITE-ProRule" id="PRU00723"/>
    </source>
</evidence>
<feature type="zinc finger region" description="C3H1-type" evidence="13">
    <location>
        <begin position="282"/>
        <end position="310"/>
    </location>
</feature>
<evidence type="ECO:0000259" key="15">
    <source>
        <dbReference type="PROSITE" id="PS50103"/>
    </source>
</evidence>
<evidence type="ECO:0000256" key="7">
    <source>
        <dbReference type="ARBA" id="ARBA00022833"/>
    </source>
</evidence>
<evidence type="ECO:0000256" key="9">
    <source>
        <dbReference type="ARBA" id="ARBA00023242"/>
    </source>
</evidence>
<evidence type="ECO:0000256" key="4">
    <source>
        <dbReference type="ARBA" id="ARBA00022553"/>
    </source>
</evidence>
<dbReference type="FunFam" id="3.30.420.10:FF:000039">
    <property type="entry name" value="Target of EGR1 protein 1"/>
    <property type="match status" value="1"/>
</dbReference>
<dbReference type="PROSITE" id="PS50103">
    <property type="entry name" value="ZF_C3H1"/>
    <property type="match status" value="1"/>
</dbReference>
<feature type="region of interest" description="Disordered" evidence="14">
    <location>
        <begin position="299"/>
        <end position="446"/>
    </location>
</feature>
<comment type="subunit">
    <text evidence="11">Interacts with U1, U2, U4, U5 and U6 snRNAs.</text>
</comment>
<dbReference type="InterPro" id="IPR036855">
    <property type="entry name" value="Znf_CCCH_sf"/>
</dbReference>
<dbReference type="GO" id="GO:0034472">
    <property type="term" value="P:snRNA 3'-end processing"/>
    <property type="evidence" value="ECO:0007669"/>
    <property type="project" value="TreeGrafter"/>
</dbReference>
<dbReference type="Pfam" id="PF04857">
    <property type="entry name" value="CAF1"/>
    <property type="match status" value="1"/>
</dbReference>
<dbReference type="GO" id="GO:0000175">
    <property type="term" value="F:3'-5'-RNA exonuclease activity"/>
    <property type="evidence" value="ECO:0007669"/>
    <property type="project" value="TreeGrafter"/>
</dbReference>
<keyword evidence="8" id="KW-0007">Acetylation</keyword>